<sequence>MGPGRPASTCIHLASGVQLDGRSDPRKLHTQNQLQFNRNVPTHSSNLATQYSCPHGIKIEKLKHSYNESYHCRDLDFRDGPGLGSSVSFSVVSEERLSYAVHLAKRDVKRRQLEEHRKEHHLRSPPHVFRNCGHSQHKTSDLGVEREESRRREACHGSHQPSKVEISSSGTKVYLYTSHPGQSGLPVPNSPPTRDPGLQPHSRIDDHKAYVNTNACWKFSDSRKN</sequence>
<dbReference type="InterPro" id="IPR031447">
    <property type="entry name" value="MNR"/>
</dbReference>
<dbReference type="AlphaFoldDB" id="A0A8B9XDE5"/>
<dbReference type="Proteomes" id="UP000694520">
    <property type="component" value="Chromosome 19"/>
</dbReference>
<proteinExistence type="predicted"/>
<feature type="compositionally biased region" description="Polar residues" evidence="1">
    <location>
        <begin position="159"/>
        <end position="171"/>
    </location>
</feature>
<feature type="region of interest" description="Disordered" evidence="1">
    <location>
        <begin position="115"/>
        <end position="207"/>
    </location>
</feature>
<reference evidence="2" key="2">
    <citation type="submission" date="2025-08" db="UniProtKB">
        <authorList>
            <consortium name="Ensembl"/>
        </authorList>
    </citation>
    <scope>IDENTIFICATION</scope>
</reference>
<protein>
    <submittedName>
        <fullName evidence="2">KIAA0753</fullName>
    </submittedName>
</protein>
<dbReference type="Pfam" id="PF15718">
    <property type="entry name" value="MNR"/>
    <property type="match status" value="1"/>
</dbReference>
<accession>A0A8B9XDE5</accession>
<dbReference type="GO" id="GO:0034451">
    <property type="term" value="C:centriolar satellite"/>
    <property type="evidence" value="ECO:0007669"/>
    <property type="project" value="TreeGrafter"/>
</dbReference>
<gene>
    <name evidence="2" type="primary">KIAA0753</name>
</gene>
<name>A0A8B9XDE5_BOSMU</name>
<dbReference type="PANTHER" id="PTHR15732:SF4">
    <property type="entry name" value="PROTEIN MOONRAKER"/>
    <property type="match status" value="1"/>
</dbReference>
<keyword evidence="3" id="KW-1185">Reference proteome</keyword>
<feature type="compositionally biased region" description="Basic and acidic residues" evidence="1">
    <location>
        <begin position="138"/>
        <end position="156"/>
    </location>
</feature>
<reference evidence="2" key="3">
    <citation type="submission" date="2025-09" db="UniProtKB">
        <authorList>
            <consortium name="Ensembl"/>
        </authorList>
    </citation>
    <scope>IDENTIFICATION</scope>
</reference>
<evidence type="ECO:0000313" key="2">
    <source>
        <dbReference type="Ensembl" id="ENSBGRP00000020440.1"/>
    </source>
</evidence>
<dbReference type="PANTHER" id="PTHR15732">
    <property type="entry name" value="PROTEIN MOONRAKER"/>
    <property type="match status" value="1"/>
</dbReference>
<evidence type="ECO:0000256" key="1">
    <source>
        <dbReference type="SAM" id="MobiDB-lite"/>
    </source>
</evidence>
<organism evidence="2 3">
    <name type="scientific">Bos mutus grunniens</name>
    <name type="common">Wild yak</name>
    <name type="synonym">Bos grunniens</name>
    <dbReference type="NCBI Taxonomy" id="30521"/>
    <lineage>
        <taxon>Eukaryota</taxon>
        <taxon>Metazoa</taxon>
        <taxon>Chordata</taxon>
        <taxon>Craniata</taxon>
        <taxon>Vertebrata</taxon>
        <taxon>Euteleostomi</taxon>
        <taxon>Mammalia</taxon>
        <taxon>Eutheria</taxon>
        <taxon>Laurasiatheria</taxon>
        <taxon>Artiodactyla</taxon>
        <taxon>Ruminantia</taxon>
        <taxon>Pecora</taxon>
        <taxon>Bovidae</taxon>
        <taxon>Bovinae</taxon>
        <taxon>Bos</taxon>
    </lineage>
</organism>
<dbReference type="GO" id="GO:0071539">
    <property type="term" value="P:protein localization to centrosome"/>
    <property type="evidence" value="ECO:0007669"/>
    <property type="project" value="TreeGrafter"/>
</dbReference>
<dbReference type="GO" id="GO:0007099">
    <property type="term" value="P:centriole replication"/>
    <property type="evidence" value="ECO:0007669"/>
    <property type="project" value="InterPro"/>
</dbReference>
<reference evidence="2" key="1">
    <citation type="submission" date="2019-05" db="EMBL/GenBank/DDBJ databases">
        <authorList>
            <person name="Zhang S."/>
            <person name="Liu J."/>
        </authorList>
    </citation>
    <scope>NUCLEOTIDE SEQUENCE [LARGE SCALE GENOMIC DNA]</scope>
</reference>
<dbReference type="Ensembl" id="ENSBGRT00000023644.1">
    <property type="protein sequence ID" value="ENSBGRP00000020440.1"/>
    <property type="gene ID" value="ENSBGRG00000012574.1"/>
</dbReference>
<evidence type="ECO:0000313" key="3">
    <source>
        <dbReference type="Proteomes" id="UP000694520"/>
    </source>
</evidence>
<dbReference type="GeneTree" id="ENSGT00390000009714"/>